<keyword evidence="5 7" id="KW-0472">Membrane</keyword>
<feature type="transmembrane region" description="Helical" evidence="7">
    <location>
        <begin position="45"/>
        <end position="69"/>
    </location>
</feature>
<feature type="transmembrane region" description="Helical" evidence="7">
    <location>
        <begin position="12"/>
        <end position="33"/>
    </location>
</feature>
<evidence type="ECO:0000256" key="3">
    <source>
        <dbReference type="ARBA" id="ARBA00022692"/>
    </source>
</evidence>
<keyword evidence="2 6" id="KW-0813">Transport</keyword>
<dbReference type="InterPro" id="IPR000175">
    <property type="entry name" value="Na/ntran_symport"/>
</dbReference>
<feature type="transmembrane region" description="Helical" evidence="7">
    <location>
        <begin position="180"/>
        <end position="200"/>
    </location>
</feature>
<reference evidence="8 9" key="1">
    <citation type="submission" date="2018-04" db="EMBL/GenBank/DDBJ databases">
        <title>Genomic Encyclopedia of Archaeal and Bacterial Type Strains, Phase II (KMG-II): from individual species to whole genera.</title>
        <authorList>
            <person name="Goeker M."/>
        </authorList>
    </citation>
    <scope>NUCLEOTIDE SEQUENCE [LARGE SCALE GENOMIC DNA]</scope>
    <source>
        <strain evidence="8 9">DSM 28823</strain>
    </source>
</reference>
<dbReference type="Proteomes" id="UP000243525">
    <property type="component" value="Unassembled WGS sequence"/>
</dbReference>
<evidence type="ECO:0000256" key="6">
    <source>
        <dbReference type="RuleBase" id="RU003732"/>
    </source>
</evidence>
<dbReference type="AlphaFoldDB" id="A0A2T5BZC3"/>
<dbReference type="RefSeq" id="WP_107823146.1">
    <property type="nucleotide sequence ID" value="NZ_OY782574.1"/>
</dbReference>
<gene>
    <name evidence="8" type="ORF">C8N47_11554</name>
</gene>
<dbReference type="GO" id="GO:0016020">
    <property type="term" value="C:membrane"/>
    <property type="evidence" value="ECO:0007669"/>
    <property type="project" value="UniProtKB-SubCell"/>
</dbReference>
<dbReference type="CDD" id="cd10336">
    <property type="entry name" value="SLC6sbd_Tyt1-Like"/>
    <property type="match status" value="1"/>
</dbReference>
<evidence type="ECO:0000256" key="4">
    <source>
        <dbReference type="ARBA" id="ARBA00022989"/>
    </source>
</evidence>
<evidence type="ECO:0000256" key="2">
    <source>
        <dbReference type="ARBA" id="ARBA00022448"/>
    </source>
</evidence>
<feature type="transmembrane region" description="Helical" evidence="7">
    <location>
        <begin position="306"/>
        <end position="335"/>
    </location>
</feature>
<sequence length="454" mass="49217">MAEKNKGGRAEFSSKFGVIAAAAGSAVGLGNIWKFPYITGVYGGAAFLFVYLGFILAIGLPVMLSELIIGRRSRRNAFGAFKKLAPKSMWRYVGIMGVGAAFMILAFYGVVAGWSVEYVVLSVLNGFKSQSPEQLNEMFAQFIAAPFRPVIYQLVFMFLTGLIVMVGIKNGIEKNVKILMPLLVVIILVLDVRAVTLPGAGEGLRFLFHPDFSKLTGEGILSALGHAFFSLSLGMGTLITYGSYIDKENNLINTAINVTVADTMIAILAGVAIFPAVFAFGIEAGSGPGLVFITLPTVFEQMPGGYVFSILFFVLLTVAALTSSISILEVVVAYFHEELKLKRKIATVFATVIIALLGVICSLSMGIFEDYTFFDLNFFDLLDWISANLLLPLGGLFISLFVGWKLGRKRVREEIEKGGSISALFLSVFIFLVRFIAPFAIAIVFLKGIGLLNI</sequence>
<dbReference type="Pfam" id="PF00209">
    <property type="entry name" value="SNF"/>
    <property type="match status" value="2"/>
</dbReference>
<dbReference type="PANTHER" id="PTHR42948">
    <property type="entry name" value="TRANSPORTER"/>
    <property type="match status" value="1"/>
</dbReference>
<dbReference type="PROSITE" id="PS00610">
    <property type="entry name" value="NA_NEUROTRAN_SYMP_1"/>
    <property type="match status" value="1"/>
</dbReference>
<keyword evidence="4 7" id="KW-1133">Transmembrane helix</keyword>
<feature type="transmembrane region" description="Helical" evidence="7">
    <location>
        <begin position="150"/>
        <end position="168"/>
    </location>
</feature>
<feature type="transmembrane region" description="Helical" evidence="7">
    <location>
        <begin position="347"/>
        <end position="368"/>
    </location>
</feature>
<name>A0A2T5BZC3_9BACT</name>
<keyword evidence="6" id="KW-0769">Symport</keyword>
<evidence type="ECO:0000313" key="9">
    <source>
        <dbReference type="Proteomes" id="UP000243525"/>
    </source>
</evidence>
<organism evidence="8 9">
    <name type="scientific">Mangrovibacterium marinum</name>
    <dbReference type="NCBI Taxonomy" id="1639118"/>
    <lineage>
        <taxon>Bacteria</taxon>
        <taxon>Pseudomonadati</taxon>
        <taxon>Bacteroidota</taxon>
        <taxon>Bacteroidia</taxon>
        <taxon>Marinilabiliales</taxon>
        <taxon>Prolixibacteraceae</taxon>
        <taxon>Mangrovibacterium</taxon>
    </lineage>
</organism>
<comment type="subcellular location">
    <subcellularLocation>
        <location evidence="1">Membrane</location>
        <topology evidence="1">Multi-pass membrane protein</topology>
    </subcellularLocation>
</comment>
<evidence type="ECO:0000256" key="5">
    <source>
        <dbReference type="ARBA" id="ARBA00023136"/>
    </source>
</evidence>
<keyword evidence="3 6" id="KW-0812">Transmembrane</keyword>
<evidence type="ECO:0000256" key="7">
    <source>
        <dbReference type="SAM" id="Phobius"/>
    </source>
</evidence>
<dbReference type="InterPro" id="IPR037272">
    <property type="entry name" value="SNS_sf"/>
</dbReference>
<feature type="transmembrane region" description="Helical" evidence="7">
    <location>
        <begin position="384"/>
        <end position="404"/>
    </location>
</feature>
<comment type="similarity">
    <text evidence="6">Belongs to the sodium:neurotransmitter symporter (SNF) (TC 2.A.22) family.</text>
</comment>
<evidence type="ECO:0000256" key="1">
    <source>
        <dbReference type="ARBA" id="ARBA00004141"/>
    </source>
</evidence>
<evidence type="ECO:0000313" key="8">
    <source>
        <dbReference type="EMBL" id="PTN07615.1"/>
    </source>
</evidence>
<proteinExistence type="inferred from homology"/>
<dbReference type="SUPFAM" id="SSF161070">
    <property type="entry name" value="SNF-like"/>
    <property type="match status" value="1"/>
</dbReference>
<dbReference type="GO" id="GO:0015293">
    <property type="term" value="F:symporter activity"/>
    <property type="evidence" value="ECO:0007669"/>
    <property type="project" value="UniProtKB-KW"/>
</dbReference>
<protein>
    <recommendedName>
        <fullName evidence="6">Transporter</fullName>
    </recommendedName>
</protein>
<dbReference type="OrthoDB" id="9762833at2"/>
<dbReference type="NCBIfam" id="NF037979">
    <property type="entry name" value="Na_transp"/>
    <property type="match status" value="1"/>
</dbReference>
<feature type="transmembrane region" description="Helical" evidence="7">
    <location>
        <begin position="90"/>
        <end position="114"/>
    </location>
</feature>
<dbReference type="EMBL" id="QAAD01000015">
    <property type="protein sequence ID" value="PTN07615.1"/>
    <property type="molecule type" value="Genomic_DNA"/>
</dbReference>
<dbReference type="PROSITE" id="PS50267">
    <property type="entry name" value="NA_NEUROTRAN_SYMP_3"/>
    <property type="match status" value="1"/>
</dbReference>
<dbReference type="PRINTS" id="PR00176">
    <property type="entry name" value="NANEUSMPORT"/>
</dbReference>
<keyword evidence="9" id="KW-1185">Reference proteome</keyword>
<feature type="transmembrane region" description="Helical" evidence="7">
    <location>
        <begin position="424"/>
        <end position="446"/>
    </location>
</feature>
<feature type="transmembrane region" description="Helical" evidence="7">
    <location>
        <begin position="220"/>
        <end position="244"/>
    </location>
</feature>
<accession>A0A2T5BZC3</accession>
<comment type="caution">
    <text evidence="8">The sequence shown here is derived from an EMBL/GenBank/DDBJ whole genome shotgun (WGS) entry which is preliminary data.</text>
</comment>
<feature type="transmembrane region" description="Helical" evidence="7">
    <location>
        <begin position="265"/>
        <end position="286"/>
    </location>
</feature>
<dbReference type="InterPro" id="IPR047218">
    <property type="entry name" value="YocR/YhdH-like"/>
</dbReference>
<dbReference type="PANTHER" id="PTHR42948:SF1">
    <property type="entry name" value="TRANSPORTER"/>
    <property type="match status" value="1"/>
</dbReference>